<dbReference type="GO" id="GO:0007155">
    <property type="term" value="P:cell adhesion"/>
    <property type="evidence" value="ECO:0007669"/>
    <property type="project" value="InterPro"/>
</dbReference>
<dbReference type="GO" id="GO:0071973">
    <property type="term" value="P:bacterial-type flagellum-dependent cell motility"/>
    <property type="evidence" value="ECO:0007669"/>
    <property type="project" value="TreeGrafter"/>
</dbReference>
<feature type="coiled-coil region" evidence="1">
    <location>
        <begin position="124"/>
        <end position="151"/>
    </location>
</feature>
<proteinExistence type="predicted"/>
<dbReference type="GO" id="GO:0009421">
    <property type="term" value="C:bacterial-type flagellum filament cap"/>
    <property type="evidence" value="ECO:0007669"/>
    <property type="project" value="InterPro"/>
</dbReference>
<gene>
    <name evidence="3" type="ORF">S03H2_29921</name>
</gene>
<feature type="non-terminal residue" evidence="3">
    <location>
        <position position="1"/>
    </location>
</feature>
<dbReference type="EMBL" id="BARU01018079">
    <property type="protein sequence ID" value="GAH52242.1"/>
    <property type="molecule type" value="Genomic_DNA"/>
</dbReference>
<evidence type="ECO:0000259" key="2">
    <source>
        <dbReference type="Pfam" id="PF07195"/>
    </source>
</evidence>
<organism evidence="3">
    <name type="scientific">marine sediment metagenome</name>
    <dbReference type="NCBI Taxonomy" id="412755"/>
    <lineage>
        <taxon>unclassified sequences</taxon>
        <taxon>metagenomes</taxon>
        <taxon>ecological metagenomes</taxon>
    </lineage>
</organism>
<dbReference type="PANTHER" id="PTHR30288:SF0">
    <property type="entry name" value="FLAGELLAR HOOK-ASSOCIATED PROTEIN 2"/>
    <property type="match status" value="1"/>
</dbReference>
<dbReference type="AlphaFoldDB" id="X1G4R7"/>
<name>X1G4R7_9ZZZZ</name>
<evidence type="ECO:0000256" key="1">
    <source>
        <dbReference type="SAM" id="Coils"/>
    </source>
</evidence>
<sequence length="183" mass="20345">VQFYNASDKYTTAGTYHVKVKVEYNAELEQNVITEAWIKLSTESTYRNAPRSGNLITGDSTFDDDGGPLYPENALQLTVDLSTTGTYGTDENPIVVRVKQGVAGALEDLLDQVLEADGRLDISEDILDDKITAMERRIENEENRLTKVETRLIAKFARLEKMLAMMQQQMSAVSVVSQITFGG</sequence>
<accession>X1G4R7</accession>
<protein>
    <recommendedName>
        <fullName evidence="2">Flagellar hook-associated protein 2 C-terminal domain-containing protein</fullName>
    </recommendedName>
</protein>
<feature type="domain" description="Flagellar hook-associated protein 2 C-terminal" evidence="2">
    <location>
        <begin position="96"/>
        <end position="168"/>
    </location>
</feature>
<dbReference type="InterPro" id="IPR040026">
    <property type="entry name" value="FliD"/>
</dbReference>
<dbReference type="InterPro" id="IPR010809">
    <property type="entry name" value="FliD_C"/>
</dbReference>
<dbReference type="Pfam" id="PF07195">
    <property type="entry name" value="FliD_C"/>
    <property type="match status" value="1"/>
</dbReference>
<keyword evidence="1" id="KW-0175">Coiled coil</keyword>
<comment type="caution">
    <text evidence="3">The sequence shown here is derived from an EMBL/GenBank/DDBJ whole genome shotgun (WGS) entry which is preliminary data.</text>
</comment>
<evidence type="ECO:0000313" key="3">
    <source>
        <dbReference type="EMBL" id="GAH52242.1"/>
    </source>
</evidence>
<dbReference type="PANTHER" id="PTHR30288">
    <property type="entry name" value="FLAGELLAR CAP/ASSEMBLY PROTEIN FLID"/>
    <property type="match status" value="1"/>
</dbReference>
<reference evidence="3" key="1">
    <citation type="journal article" date="2014" name="Front. Microbiol.">
        <title>High frequency of phylogenetically diverse reductive dehalogenase-homologous genes in deep subseafloor sedimentary metagenomes.</title>
        <authorList>
            <person name="Kawai M."/>
            <person name="Futagami T."/>
            <person name="Toyoda A."/>
            <person name="Takaki Y."/>
            <person name="Nishi S."/>
            <person name="Hori S."/>
            <person name="Arai W."/>
            <person name="Tsubouchi T."/>
            <person name="Morono Y."/>
            <person name="Uchiyama I."/>
            <person name="Ito T."/>
            <person name="Fujiyama A."/>
            <person name="Inagaki F."/>
            <person name="Takami H."/>
        </authorList>
    </citation>
    <scope>NUCLEOTIDE SEQUENCE</scope>
    <source>
        <strain evidence="3">Expedition CK06-06</strain>
    </source>
</reference>